<feature type="compositionally biased region" description="Basic and acidic residues" evidence="1">
    <location>
        <begin position="25"/>
        <end position="39"/>
    </location>
</feature>
<evidence type="ECO:0000256" key="1">
    <source>
        <dbReference type="SAM" id="MobiDB-lite"/>
    </source>
</evidence>
<proteinExistence type="predicted"/>
<sequence>MMLPPVSRLQQRQPNRDPISAGRRRNVDRVRREGDEDKGVPNFRPAGTEAGSRENISTWACGGPDLLGNASPFFTSDHVISSSPLMNPSKDWNRCMNVNGNWCCCFC</sequence>
<accession>A0A9E7ESD9</accession>
<evidence type="ECO:0000313" key="3">
    <source>
        <dbReference type="Proteomes" id="UP001055439"/>
    </source>
</evidence>
<dbReference type="AlphaFoldDB" id="A0A9E7ESD9"/>
<protein>
    <submittedName>
        <fullName evidence="2">Uncharacterized protein</fullName>
    </submittedName>
</protein>
<name>A0A9E7ESD9_9LILI</name>
<keyword evidence="3" id="KW-1185">Reference proteome</keyword>
<dbReference type="Proteomes" id="UP001055439">
    <property type="component" value="Chromosome 10"/>
</dbReference>
<evidence type="ECO:0000313" key="2">
    <source>
        <dbReference type="EMBL" id="URD81003.1"/>
    </source>
</evidence>
<gene>
    <name evidence="2" type="ORF">MUK42_02160</name>
</gene>
<reference evidence="2" key="1">
    <citation type="submission" date="2022-05" db="EMBL/GenBank/DDBJ databases">
        <title>The Musa troglodytarum L. genome provides insights into the mechanism of non-climacteric behaviour and enrichment of carotenoids.</title>
        <authorList>
            <person name="Wang J."/>
        </authorList>
    </citation>
    <scope>NUCLEOTIDE SEQUENCE</scope>
    <source>
        <tissue evidence="2">Leaf</tissue>
    </source>
</reference>
<dbReference type="EMBL" id="CP097503">
    <property type="protein sequence ID" value="URD81003.1"/>
    <property type="molecule type" value="Genomic_DNA"/>
</dbReference>
<feature type="region of interest" description="Disordered" evidence="1">
    <location>
        <begin position="1"/>
        <end position="55"/>
    </location>
</feature>
<organism evidence="2 3">
    <name type="scientific">Musa troglodytarum</name>
    <name type="common">fe'i banana</name>
    <dbReference type="NCBI Taxonomy" id="320322"/>
    <lineage>
        <taxon>Eukaryota</taxon>
        <taxon>Viridiplantae</taxon>
        <taxon>Streptophyta</taxon>
        <taxon>Embryophyta</taxon>
        <taxon>Tracheophyta</taxon>
        <taxon>Spermatophyta</taxon>
        <taxon>Magnoliopsida</taxon>
        <taxon>Liliopsida</taxon>
        <taxon>Zingiberales</taxon>
        <taxon>Musaceae</taxon>
        <taxon>Musa</taxon>
    </lineage>
</organism>